<dbReference type="PROSITE" id="PS51257">
    <property type="entry name" value="PROKAR_LIPOPROTEIN"/>
    <property type="match status" value="1"/>
</dbReference>
<feature type="region of interest" description="Disordered" evidence="1">
    <location>
        <begin position="24"/>
        <end position="46"/>
    </location>
</feature>
<evidence type="ECO:0000313" key="4">
    <source>
        <dbReference type="Proteomes" id="UP000192674"/>
    </source>
</evidence>
<reference evidence="3 4" key="1">
    <citation type="submission" date="2017-04" db="EMBL/GenBank/DDBJ databases">
        <authorList>
            <person name="Afonso C.L."/>
            <person name="Miller P.J."/>
            <person name="Scott M.A."/>
            <person name="Spackman E."/>
            <person name="Goraichik I."/>
            <person name="Dimitrov K.M."/>
            <person name="Suarez D.L."/>
            <person name="Swayne D.E."/>
        </authorList>
    </citation>
    <scope>NUCLEOTIDE SEQUENCE [LARGE SCALE GENOMIC DNA]</scope>
    <source>
        <strain evidence="3 4">DSM 43828</strain>
    </source>
</reference>
<proteinExistence type="predicted"/>
<keyword evidence="2" id="KW-0732">Signal</keyword>
<feature type="compositionally biased region" description="Low complexity" evidence="1">
    <location>
        <begin position="30"/>
        <end position="44"/>
    </location>
</feature>
<accession>A0A1Y5XZ20</accession>
<dbReference type="AlphaFoldDB" id="A0A1Y5XZ20"/>
<dbReference type="RefSeq" id="WP_235039047.1">
    <property type="nucleotide sequence ID" value="NZ_FWXV01000007.1"/>
</dbReference>
<sequence>MNIGTKLWMVASVCVLAAGCTGSEQPPPTATVTVTSPPSVTSTAPPKPDASAVAWLNSYCGAVHGYRLANNERLQGEATEQVMTKGSASKEFGEMADLAGKTVTELSTLPPSPFKDGDKAKQYFLERFTASRDAAAEGKRKVDAAKGNAWMDPGTKALTDAQDALKDAVDPLAQFDSNDPVFGVTAALAEKCRPSS</sequence>
<dbReference type="EMBL" id="FWXV01000007">
    <property type="protein sequence ID" value="SMD22126.1"/>
    <property type="molecule type" value="Genomic_DNA"/>
</dbReference>
<keyword evidence="4" id="KW-1185">Reference proteome</keyword>
<gene>
    <name evidence="3" type="ORF">SAMN05661093_07338</name>
</gene>
<dbReference type="Proteomes" id="UP000192674">
    <property type="component" value="Unassembled WGS sequence"/>
</dbReference>
<feature type="chain" id="PRO_5013028986" description="Lipoprotein" evidence="2">
    <location>
        <begin position="18"/>
        <end position="196"/>
    </location>
</feature>
<name>A0A1Y5XZ20_KIBAR</name>
<evidence type="ECO:0008006" key="5">
    <source>
        <dbReference type="Google" id="ProtNLM"/>
    </source>
</evidence>
<organism evidence="3 4">
    <name type="scientific">Kibdelosporangium aridum</name>
    <dbReference type="NCBI Taxonomy" id="2030"/>
    <lineage>
        <taxon>Bacteria</taxon>
        <taxon>Bacillati</taxon>
        <taxon>Actinomycetota</taxon>
        <taxon>Actinomycetes</taxon>
        <taxon>Pseudonocardiales</taxon>
        <taxon>Pseudonocardiaceae</taxon>
        <taxon>Kibdelosporangium</taxon>
    </lineage>
</organism>
<feature type="signal peptide" evidence="2">
    <location>
        <begin position="1"/>
        <end position="17"/>
    </location>
</feature>
<protein>
    <recommendedName>
        <fullName evidence="5">Lipoprotein</fullName>
    </recommendedName>
</protein>
<evidence type="ECO:0000256" key="2">
    <source>
        <dbReference type="SAM" id="SignalP"/>
    </source>
</evidence>
<evidence type="ECO:0000256" key="1">
    <source>
        <dbReference type="SAM" id="MobiDB-lite"/>
    </source>
</evidence>
<evidence type="ECO:0000313" key="3">
    <source>
        <dbReference type="EMBL" id="SMD22126.1"/>
    </source>
</evidence>